<comment type="subcellular location">
    <subcellularLocation>
        <location evidence="1">Cell inner membrane</location>
        <topology evidence="1">Multi-pass membrane protein</topology>
    </subcellularLocation>
</comment>
<dbReference type="KEGG" id="tmk:QGN29_10360"/>
<evidence type="ECO:0000256" key="3">
    <source>
        <dbReference type="ARBA" id="ARBA00022449"/>
    </source>
</evidence>
<feature type="transmembrane region" description="Helical" evidence="10">
    <location>
        <begin position="381"/>
        <end position="400"/>
    </location>
</feature>
<dbReference type="Proteomes" id="UP001268683">
    <property type="component" value="Chromosome"/>
</dbReference>
<name>A0AA52EC16_9PROT</name>
<dbReference type="PANTHER" id="PTHR43298">
    <property type="entry name" value="MULTIDRUG RESISTANCE PROTEIN NORM-RELATED"/>
    <property type="match status" value="1"/>
</dbReference>
<feature type="transmembrane region" description="Helical" evidence="10">
    <location>
        <begin position="406"/>
        <end position="428"/>
    </location>
</feature>
<keyword evidence="4" id="KW-1003">Cell membrane</keyword>
<dbReference type="InterPro" id="IPR048279">
    <property type="entry name" value="MdtK-like"/>
</dbReference>
<evidence type="ECO:0000256" key="6">
    <source>
        <dbReference type="ARBA" id="ARBA00022989"/>
    </source>
</evidence>
<accession>A0AA52EC16</accession>
<dbReference type="RefSeq" id="WP_310797780.1">
    <property type="nucleotide sequence ID" value="NZ_CP123872.1"/>
</dbReference>
<evidence type="ECO:0000256" key="1">
    <source>
        <dbReference type="ARBA" id="ARBA00004429"/>
    </source>
</evidence>
<evidence type="ECO:0000256" key="2">
    <source>
        <dbReference type="ARBA" id="ARBA00022448"/>
    </source>
</evidence>
<feature type="transmembrane region" description="Helical" evidence="10">
    <location>
        <begin position="241"/>
        <end position="261"/>
    </location>
</feature>
<dbReference type="GO" id="GO:0015297">
    <property type="term" value="F:antiporter activity"/>
    <property type="evidence" value="ECO:0007669"/>
    <property type="project" value="UniProtKB-KW"/>
</dbReference>
<feature type="transmembrane region" description="Helical" evidence="10">
    <location>
        <begin position="53"/>
        <end position="74"/>
    </location>
</feature>
<evidence type="ECO:0000256" key="10">
    <source>
        <dbReference type="SAM" id="Phobius"/>
    </source>
</evidence>
<keyword evidence="12" id="KW-1185">Reference proteome</keyword>
<evidence type="ECO:0000313" key="11">
    <source>
        <dbReference type="EMBL" id="WND01950.1"/>
    </source>
</evidence>
<evidence type="ECO:0000256" key="4">
    <source>
        <dbReference type="ARBA" id="ARBA00022475"/>
    </source>
</evidence>
<evidence type="ECO:0000256" key="9">
    <source>
        <dbReference type="ARBA" id="ARBA00031636"/>
    </source>
</evidence>
<evidence type="ECO:0000256" key="5">
    <source>
        <dbReference type="ARBA" id="ARBA00022692"/>
    </source>
</evidence>
<dbReference type="NCBIfam" id="TIGR00797">
    <property type="entry name" value="matE"/>
    <property type="match status" value="1"/>
</dbReference>
<dbReference type="PANTHER" id="PTHR43298:SF2">
    <property type="entry name" value="FMN_FAD EXPORTER YEEO-RELATED"/>
    <property type="match status" value="1"/>
</dbReference>
<feature type="transmembrane region" description="Helical" evidence="10">
    <location>
        <begin position="189"/>
        <end position="209"/>
    </location>
</feature>
<keyword evidence="5 10" id="KW-0812">Transmembrane</keyword>
<dbReference type="AlphaFoldDB" id="A0AA52EC16"/>
<keyword evidence="6 10" id="KW-1133">Transmembrane helix</keyword>
<gene>
    <name evidence="11" type="ORF">QGN29_10360</name>
</gene>
<feature type="transmembrane region" description="Helical" evidence="10">
    <location>
        <begin position="12"/>
        <end position="33"/>
    </location>
</feature>
<dbReference type="InterPro" id="IPR050222">
    <property type="entry name" value="MATE_MdtK"/>
</dbReference>
<feature type="transmembrane region" description="Helical" evidence="10">
    <location>
        <begin position="161"/>
        <end position="183"/>
    </location>
</feature>
<proteinExistence type="predicted"/>
<dbReference type="GO" id="GO:0042910">
    <property type="term" value="F:xenobiotic transmembrane transporter activity"/>
    <property type="evidence" value="ECO:0007669"/>
    <property type="project" value="InterPro"/>
</dbReference>
<dbReference type="InterPro" id="IPR002528">
    <property type="entry name" value="MATE_fam"/>
</dbReference>
<keyword evidence="8 10" id="KW-0472">Membrane</keyword>
<sequence length="473" mass="50822">MKSFPYQTVWKLAAPNIVSNMLAVSTMIAHMYIVAPLGADASAAVISATRVNFLLMAAAMALSVATTALVARAWGAEDYEEANKAATSSIGLSFIIALAIATPVFLFAEQIASIFSDDPSLIATTTTMMYPIACLCVIYAVNLTLSTNYRAIGNVLRPLKIMAVSSVSNIVMAYGFTMGAFGLPALGPLGIPVGACVAQVGITALYFIIWAQGKHEIKPNWDYLFCPIRFKKLAKIGIPSALEQYVIQIGSIIVMALLVSYGTEAFVAYGIGINILSVCIVIGIAFGSAGATLSGQRIGAGEPDQARQSGYVALKMALLCMTFLALVFGLFREPLSYLLTDDPAVAAHAQMFVVILALCQPLMAIEFAVGGTLRGAGDTRFPMMATLIGTIGARVILGYICVLNSWPLWIMYSLMLLDFIIKASALLWRLQGNIWLKSLDQTPPAPLQSAHAINRTGVREYYRIHCDEEEIKE</sequence>
<organism evidence="11 12">
    <name type="scientific">Temperatibacter marinus</name>
    <dbReference type="NCBI Taxonomy" id="1456591"/>
    <lineage>
        <taxon>Bacteria</taxon>
        <taxon>Pseudomonadati</taxon>
        <taxon>Pseudomonadota</taxon>
        <taxon>Alphaproteobacteria</taxon>
        <taxon>Kordiimonadales</taxon>
        <taxon>Temperatibacteraceae</taxon>
        <taxon>Temperatibacter</taxon>
    </lineage>
</organism>
<dbReference type="EMBL" id="CP123872">
    <property type="protein sequence ID" value="WND01950.1"/>
    <property type="molecule type" value="Genomic_DNA"/>
</dbReference>
<protein>
    <recommendedName>
        <fullName evidence="9">Multidrug-efflux transporter</fullName>
    </recommendedName>
</protein>
<evidence type="ECO:0000256" key="8">
    <source>
        <dbReference type="ARBA" id="ARBA00023136"/>
    </source>
</evidence>
<evidence type="ECO:0000313" key="12">
    <source>
        <dbReference type="Proteomes" id="UP001268683"/>
    </source>
</evidence>
<feature type="transmembrane region" description="Helical" evidence="10">
    <location>
        <begin position="267"/>
        <end position="291"/>
    </location>
</feature>
<feature type="transmembrane region" description="Helical" evidence="10">
    <location>
        <begin position="86"/>
        <end position="108"/>
    </location>
</feature>
<evidence type="ECO:0000256" key="7">
    <source>
        <dbReference type="ARBA" id="ARBA00023065"/>
    </source>
</evidence>
<keyword evidence="2" id="KW-0813">Transport</keyword>
<feature type="transmembrane region" description="Helical" evidence="10">
    <location>
        <begin position="312"/>
        <end position="331"/>
    </location>
</feature>
<feature type="transmembrane region" description="Helical" evidence="10">
    <location>
        <begin position="128"/>
        <end position="149"/>
    </location>
</feature>
<dbReference type="PIRSF" id="PIRSF006603">
    <property type="entry name" value="DinF"/>
    <property type="match status" value="1"/>
</dbReference>
<dbReference type="GO" id="GO:0006811">
    <property type="term" value="P:monoatomic ion transport"/>
    <property type="evidence" value="ECO:0007669"/>
    <property type="project" value="UniProtKB-KW"/>
</dbReference>
<keyword evidence="3" id="KW-0050">Antiport</keyword>
<reference evidence="11" key="1">
    <citation type="submission" date="2023-04" db="EMBL/GenBank/DDBJ databases">
        <title>Complete genome sequence of Temperatibacter marinus.</title>
        <authorList>
            <person name="Rong J.-C."/>
            <person name="Yi M.-L."/>
            <person name="Zhao Q."/>
        </authorList>
    </citation>
    <scope>NUCLEOTIDE SEQUENCE</scope>
    <source>
        <strain evidence="11">NBRC 110045</strain>
    </source>
</reference>
<dbReference type="Pfam" id="PF01554">
    <property type="entry name" value="MatE"/>
    <property type="match status" value="2"/>
</dbReference>
<dbReference type="CDD" id="cd13137">
    <property type="entry name" value="MATE_NorM_like"/>
    <property type="match status" value="1"/>
</dbReference>
<feature type="transmembrane region" description="Helical" evidence="10">
    <location>
        <begin position="351"/>
        <end position="369"/>
    </location>
</feature>
<keyword evidence="7" id="KW-0406">Ion transport</keyword>
<dbReference type="GO" id="GO:0005886">
    <property type="term" value="C:plasma membrane"/>
    <property type="evidence" value="ECO:0007669"/>
    <property type="project" value="UniProtKB-SubCell"/>
</dbReference>